<keyword evidence="1" id="KW-1133">Transmembrane helix</keyword>
<feature type="transmembrane region" description="Helical" evidence="1">
    <location>
        <begin position="60"/>
        <end position="81"/>
    </location>
</feature>
<gene>
    <name evidence="2" type="ORF">P167DRAFT_569022</name>
</gene>
<accession>A0A3N4K857</accession>
<feature type="transmembrane region" description="Helical" evidence="1">
    <location>
        <begin position="116"/>
        <end position="141"/>
    </location>
</feature>
<dbReference type="EMBL" id="ML119234">
    <property type="protein sequence ID" value="RPB06704.1"/>
    <property type="molecule type" value="Genomic_DNA"/>
</dbReference>
<feature type="transmembrane region" description="Helical" evidence="1">
    <location>
        <begin position="30"/>
        <end position="48"/>
    </location>
</feature>
<dbReference type="InParanoid" id="A0A3N4K857"/>
<proteinExistence type="predicted"/>
<evidence type="ECO:0000313" key="2">
    <source>
        <dbReference type="EMBL" id="RPB06704.1"/>
    </source>
</evidence>
<reference evidence="2 3" key="1">
    <citation type="journal article" date="2018" name="Nat. Ecol. Evol.">
        <title>Pezizomycetes genomes reveal the molecular basis of ectomycorrhizal truffle lifestyle.</title>
        <authorList>
            <person name="Murat C."/>
            <person name="Payen T."/>
            <person name="Noel B."/>
            <person name="Kuo A."/>
            <person name="Morin E."/>
            <person name="Chen J."/>
            <person name="Kohler A."/>
            <person name="Krizsan K."/>
            <person name="Balestrini R."/>
            <person name="Da Silva C."/>
            <person name="Montanini B."/>
            <person name="Hainaut M."/>
            <person name="Levati E."/>
            <person name="Barry K.W."/>
            <person name="Belfiori B."/>
            <person name="Cichocki N."/>
            <person name="Clum A."/>
            <person name="Dockter R.B."/>
            <person name="Fauchery L."/>
            <person name="Guy J."/>
            <person name="Iotti M."/>
            <person name="Le Tacon F."/>
            <person name="Lindquist E.A."/>
            <person name="Lipzen A."/>
            <person name="Malagnac F."/>
            <person name="Mello A."/>
            <person name="Molinier V."/>
            <person name="Miyauchi S."/>
            <person name="Poulain J."/>
            <person name="Riccioni C."/>
            <person name="Rubini A."/>
            <person name="Sitrit Y."/>
            <person name="Splivallo R."/>
            <person name="Traeger S."/>
            <person name="Wang M."/>
            <person name="Zifcakova L."/>
            <person name="Wipf D."/>
            <person name="Zambonelli A."/>
            <person name="Paolocci F."/>
            <person name="Nowrousian M."/>
            <person name="Ottonello S."/>
            <person name="Baldrian P."/>
            <person name="Spatafora J.W."/>
            <person name="Henrissat B."/>
            <person name="Nagy L.G."/>
            <person name="Aury J.M."/>
            <person name="Wincker P."/>
            <person name="Grigoriev I.V."/>
            <person name="Bonfante P."/>
            <person name="Martin F.M."/>
        </authorList>
    </citation>
    <scope>NUCLEOTIDE SEQUENCE [LARGE SCALE GENOMIC DNA]</scope>
    <source>
        <strain evidence="2 3">CCBAS932</strain>
    </source>
</reference>
<feature type="transmembrane region" description="Helical" evidence="1">
    <location>
        <begin position="235"/>
        <end position="253"/>
    </location>
</feature>
<keyword evidence="3" id="KW-1185">Reference proteome</keyword>
<dbReference type="Proteomes" id="UP000277580">
    <property type="component" value="Unassembled WGS sequence"/>
</dbReference>
<keyword evidence="1" id="KW-0472">Membrane</keyword>
<keyword evidence="1" id="KW-0812">Transmembrane</keyword>
<protein>
    <submittedName>
        <fullName evidence="2">Uncharacterized protein</fullName>
    </submittedName>
</protein>
<feature type="transmembrane region" description="Helical" evidence="1">
    <location>
        <begin position="273"/>
        <end position="292"/>
    </location>
</feature>
<name>A0A3N4K857_9PEZI</name>
<evidence type="ECO:0000256" key="1">
    <source>
        <dbReference type="SAM" id="Phobius"/>
    </source>
</evidence>
<sequence>MLYSATTALHGLALISLSTPAVTELDTLPIYGTTMIALFNSPYLVFHSKDFRGAYAGTRAVVYAWLMLMMASSLTSIWNVVQLDEAATVCPQPGSAMEHRRMQRNQPSEQVLLSSFLVRCLADQTLLGWLIPPLMCMMWVIGKARRLGQRRDVRGERGREGERLRAEEGARGGGDHAVHILLPVYELQLPAVQKPAPGHDEAARAYIGGGAGGWRDPHRYEYTCKCHKWILLKGMSYLIPVVSIVCQCWLLYATQRVMLTLPNQEDRDAIGQWGPLAGTGIAVMAALAVRFGDPQPVKVDVKTVAGPSVVQIIPPVV</sequence>
<dbReference type="AlphaFoldDB" id="A0A3N4K857"/>
<organism evidence="2 3">
    <name type="scientific">Morchella conica CCBAS932</name>
    <dbReference type="NCBI Taxonomy" id="1392247"/>
    <lineage>
        <taxon>Eukaryota</taxon>
        <taxon>Fungi</taxon>
        <taxon>Dikarya</taxon>
        <taxon>Ascomycota</taxon>
        <taxon>Pezizomycotina</taxon>
        <taxon>Pezizomycetes</taxon>
        <taxon>Pezizales</taxon>
        <taxon>Morchellaceae</taxon>
        <taxon>Morchella</taxon>
    </lineage>
</organism>
<evidence type="ECO:0000313" key="3">
    <source>
        <dbReference type="Proteomes" id="UP000277580"/>
    </source>
</evidence>